<evidence type="ECO:0000313" key="1">
    <source>
        <dbReference type="EMBL" id="SON77780.1"/>
    </source>
</evidence>
<dbReference type="EMBL" id="OCYT01000047">
    <property type="protein sequence ID" value="SON77780.1"/>
    <property type="molecule type" value="Genomic_DNA"/>
</dbReference>
<evidence type="ECO:0000313" key="3">
    <source>
        <dbReference type="Proteomes" id="UP000234166"/>
    </source>
</evidence>
<dbReference type="Proteomes" id="UP000234166">
    <property type="component" value="Unassembled WGS sequence"/>
</dbReference>
<sequence length="177" mass="18805">MANANTQLQSILTQFAGRSDVSPDQESQLRATIASDPDLTQRLNQEAASGHLKAFVPGVGGSEPLTGSYDKASGIVTLPAFEPGSAPTTNLRGSLRLQEMGMRFANSSYMDANQQSQPVTQDMVTNLQATINSSPTLASEMKRAVTTAIDSKDPKSPMLLENFSPLSGTVGRVLDFV</sequence>
<dbReference type="RefSeq" id="WP_236493379.1">
    <property type="nucleotide sequence ID" value="NZ_CP012048.1"/>
</dbReference>
<evidence type="ECO:0000313" key="2">
    <source>
        <dbReference type="EMBL" id="SON83302.1"/>
    </source>
</evidence>
<dbReference type="Proteomes" id="UP000234181">
    <property type="component" value="Unassembled WGS sequence"/>
</dbReference>
<proteinExistence type="predicted"/>
<gene>
    <name evidence="1" type="ORF">XAP6984_1400003</name>
    <name evidence="2" type="ORF">XAP7430_1380003</name>
</gene>
<name>A0AB38DWM8_XANCH</name>
<protein>
    <submittedName>
        <fullName evidence="2">Uncharacterized protein</fullName>
    </submittedName>
</protein>
<reference evidence="3 4" key="1">
    <citation type="submission" date="2017-10" db="EMBL/GenBank/DDBJ databases">
        <authorList>
            <person name="Regsiter A."/>
            <person name="William W."/>
        </authorList>
    </citation>
    <scope>NUCLEOTIDE SEQUENCE [LARGE SCALE GENOMIC DNA]</scope>
    <source>
        <strain evidence="1 4">CFBP6984</strain>
        <strain evidence="2 3">CFBP7430</strain>
    </source>
</reference>
<organism evidence="2 3">
    <name type="scientific">Xanthomonas campestris pv. phaseoli</name>
    <dbReference type="NCBI Taxonomy" id="317013"/>
    <lineage>
        <taxon>Bacteria</taxon>
        <taxon>Pseudomonadati</taxon>
        <taxon>Pseudomonadota</taxon>
        <taxon>Gammaproteobacteria</taxon>
        <taxon>Lysobacterales</taxon>
        <taxon>Lysobacteraceae</taxon>
        <taxon>Xanthomonas</taxon>
    </lineage>
</organism>
<dbReference type="EMBL" id="OCYS01000044">
    <property type="protein sequence ID" value="SON83302.1"/>
    <property type="molecule type" value="Genomic_DNA"/>
</dbReference>
<evidence type="ECO:0000313" key="4">
    <source>
        <dbReference type="Proteomes" id="UP000234181"/>
    </source>
</evidence>
<accession>A0AB38DWM8</accession>
<comment type="caution">
    <text evidence="2">The sequence shown here is derived from an EMBL/GenBank/DDBJ whole genome shotgun (WGS) entry which is preliminary data.</text>
</comment>
<dbReference type="AlphaFoldDB" id="A0AB38DWM8"/>
<keyword evidence="4" id="KW-1185">Reference proteome</keyword>